<evidence type="ECO:0000313" key="1">
    <source>
        <dbReference type="EMBL" id="SEH80809.1"/>
    </source>
</evidence>
<name>A0A1C7PCI9_9BACT</name>
<sequence>MTEGSEAGTFSEYGDVSVCQNTDGVVVLLPMTMLWRMLAVWMVLLALPGCDREESQTEGMLRDKPAVADLSGTWRISSDSEKVKPGGASMLIKLRPDGTFLWKNCLGSSGPGGDVAGTWAVSDEMLANGETLYGVRLQSDRGPMYLRVRGGNPRSLVVPFGDPGKMDVLLFDQAVAAEAVDDEAEEDYGSKCLSEIGQCFKSLGMAIYYGVLWLWRLIAS</sequence>
<dbReference type="AlphaFoldDB" id="A0A1C7PCI9"/>
<dbReference type="STRING" id="1679444.PYTT_0905"/>
<dbReference type="Proteomes" id="UP000176204">
    <property type="component" value="Chromosome I"/>
</dbReference>
<dbReference type="KEGG" id="agl:PYTT_0905"/>
<evidence type="ECO:0000313" key="2">
    <source>
        <dbReference type="Proteomes" id="UP000176204"/>
    </source>
</evidence>
<reference evidence="2" key="1">
    <citation type="submission" date="2016-09" db="EMBL/GenBank/DDBJ databases">
        <authorList>
            <person name="Koehorst J."/>
        </authorList>
    </citation>
    <scope>NUCLEOTIDE SEQUENCE [LARGE SCALE GENOMIC DNA]</scope>
</reference>
<proteinExistence type="predicted"/>
<gene>
    <name evidence="1" type="ORF">PYTT_0905</name>
</gene>
<organism evidence="1 2">
    <name type="scientific">Akkermansia glycaniphila</name>
    <dbReference type="NCBI Taxonomy" id="1679444"/>
    <lineage>
        <taxon>Bacteria</taxon>
        <taxon>Pseudomonadati</taxon>
        <taxon>Verrucomicrobiota</taxon>
        <taxon>Verrucomicrobiia</taxon>
        <taxon>Verrucomicrobiales</taxon>
        <taxon>Akkermansiaceae</taxon>
        <taxon>Akkermansia</taxon>
    </lineage>
</organism>
<keyword evidence="2" id="KW-1185">Reference proteome</keyword>
<accession>A0A1C7PCI9</accession>
<protein>
    <submittedName>
        <fullName evidence="1">Uncharacterized protein</fullName>
    </submittedName>
</protein>
<dbReference type="EMBL" id="LT629973">
    <property type="protein sequence ID" value="SEH80809.1"/>
    <property type="molecule type" value="Genomic_DNA"/>
</dbReference>